<comment type="caution">
    <text evidence="1">The sequence shown here is derived from an EMBL/GenBank/DDBJ whole genome shotgun (WGS) entry which is preliminary data.</text>
</comment>
<evidence type="ECO:0000313" key="1">
    <source>
        <dbReference type="EMBL" id="OSJ33822.1"/>
    </source>
</evidence>
<proteinExistence type="predicted"/>
<evidence type="ECO:0008006" key="3">
    <source>
        <dbReference type="Google" id="ProtNLM"/>
    </source>
</evidence>
<dbReference type="Pfam" id="PF11294">
    <property type="entry name" value="DUF3095"/>
    <property type="match status" value="1"/>
</dbReference>
<accession>A0A1Y2JR80</accession>
<dbReference type="Proteomes" id="UP000193335">
    <property type="component" value="Unassembled WGS sequence"/>
</dbReference>
<dbReference type="EMBL" id="NAFL01000238">
    <property type="protein sequence ID" value="OSJ33822.1"/>
    <property type="molecule type" value="Genomic_DNA"/>
</dbReference>
<dbReference type="RefSeq" id="WP_085400267.1">
    <property type="nucleotide sequence ID" value="NZ_NAFL01000238.1"/>
</dbReference>
<dbReference type="InterPro" id="IPR021445">
    <property type="entry name" value="DUF3095"/>
</dbReference>
<name>A0A1Y2JR80_BRAJP</name>
<evidence type="ECO:0000313" key="2">
    <source>
        <dbReference type="Proteomes" id="UP000193335"/>
    </source>
</evidence>
<gene>
    <name evidence="1" type="ORF">BSZ19_14535</name>
</gene>
<protein>
    <recommendedName>
        <fullName evidence="3">Adenylate cyclase</fullName>
    </recommendedName>
</protein>
<reference evidence="1 2" key="1">
    <citation type="submission" date="2017-03" db="EMBL/GenBank/DDBJ databases">
        <title>Whole genome sequences of fourteen strains of Bradyrhizobium canariense and one strain of Bradyrhizobium japonicum isolated from Lupinus (Papilionoideae: Genisteae) species in Algeria.</title>
        <authorList>
            <person name="Crovadore J."/>
            <person name="Chekireb D."/>
            <person name="Brachmann A."/>
            <person name="Chablais R."/>
            <person name="Cochard B."/>
            <person name="Lefort F."/>
        </authorList>
    </citation>
    <scope>NUCLEOTIDE SEQUENCE [LARGE SCALE GENOMIC DNA]</scope>
    <source>
        <strain evidence="1 2">UBMA197</strain>
    </source>
</reference>
<sequence length="425" mass="46407">MTADRSEPAFEGGLCEIQVDQEAEDDRFYEALVPFDSFDDVVRRDRYRPLPDGWIIAVTDVSQSTEAIEKGRYREVNTAGAAVLAAVSNALPDLQFPSTFGGDGASFAAPAAYASIIKDTLARTAAWAEDALGLSLRTAVIPIADIRARQLDVLVARFAPSSNITYAMFAGGGLAWAERELKQGSYIVPRAPIGVTVDLTGLSCRFAPISTKRGVILSLIVVPREDPTSFMELIQKLLRTLCLDQPSLHPLPAEGPLHEWTDDHLDHAIRNGSRKMPFAAWAAKWLRAVPSRVGTVLGFRGFRIGRFRETKFRQELMENTDYRKFDDGLRMTVDCSSELAVVVDACLEEAQRRGSCFFGTHRQQAANLTCFVPSSTRANHVHFVDGASGGYAFAAANLKRNAASGVGTEGVRALAGHLQPPRYSV</sequence>
<dbReference type="AlphaFoldDB" id="A0A1Y2JR80"/>
<organism evidence="1 2">
    <name type="scientific">Bradyrhizobium japonicum</name>
    <dbReference type="NCBI Taxonomy" id="375"/>
    <lineage>
        <taxon>Bacteria</taxon>
        <taxon>Pseudomonadati</taxon>
        <taxon>Pseudomonadota</taxon>
        <taxon>Alphaproteobacteria</taxon>
        <taxon>Hyphomicrobiales</taxon>
        <taxon>Nitrobacteraceae</taxon>
        <taxon>Bradyrhizobium</taxon>
    </lineage>
</organism>